<protein>
    <submittedName>
        <fullName evidence="2">Uncharacterized protein</fullName>
    </submittedName>
</protein>
<feature type="region of interest" description="Disordered" evidence="1">
    <location>
        <begin position="78"/>
        <end position="119"/>
    </location>
</feature>
<evidence type="ECO:0000313" key="3">
    <source>
        <dbReference type="Proteomes" id="UP001418222"/>
    </source>
</evidence>
<name>A0AAP0BCN1_9ASPA</name>
<sequence length="351" mass="39077">MAEKFEDGEFWLPAEFLDEDFFFKENRPAVQRGDRPSYAADITMESESEEDYIAGLTRQMAHSFLGDEKVSSALNSKIMGTSPQSTLSDAGAWSASSRGSPNGPSQAPSPPSTPLDQNKGDAWDLLYAAAGQVGRMKQNEQSTTTHGRGLLIPPKKPLANAKIPPASAYRSCSPFLTQQQLRVAKFHLFRQFQQLKRDQMIKQHLSAAWGGENRAAGNNRSVGVSPFTWPPPQRRQQGSGMRALFLNSSGTRRESAGTGVFLPRRVGTHNDTRKKPACSSVLLPAKVVHALNLNLEETQIYPRYPTYFSFDHDIPSHRENVSSPLQKPQQRRPPPSFVSGHEVRLPQEWTY</sequence>
<organism evidence="2 3">
    <name type="scientific">Platanthera zijinensis</name>
    <dbReference type="NCBI Taxonomy" id="2320716"/>
    <lineage>
        <taxon>Eukaryota</taxon>
        <taxon>Viridiplantae</taxon>
        <taxon>Streptophyta</taxon>
        <taxon>Embryophyta</taxon>
        <taxon>Tracheophyta</taxon>
        <taxon>Spermatophyta</taxon>
        <taxon>Magnoliopsida</taxon>
        <taxon>Liliopsida</taxon>
        <taxon>Asparagales</taxon>
        <taxon>Orchidaceae</taxon>
        <taxon>Orchidoideae</taxon>
        <taxon>Orchideae</taxon>
        <taxon>Orchidinae</taxon>
        <taxon>Platanthera</taxon>
    </lineage>
</organism>
<accession>A0AAP0BCN1</accession>
<dbReference type="PANTHER" id="PTHR33356:SF5">
    <property type="entry name" value="TIP41-LIKE PROTEIN"/>
    <property type="match status" value="1"/>
</dbReference>
<dbReference type="EMBL" id="JBBWWQ010000011">
    <property type="protein sequence ID" value="KAK8935412.1"/>
    <property type="molecule type" value="Genomic_DNA"/>
</dbReference>
<feature type="region of interest" description="Disordered" evidence="1">
    <location>
        <begin position="318"/>
        <end position="340"/>
    </location>
</feature>
<evidence type="ECO:0000256" key="1">
    <source>
        <dbReference type="SAM" id="MobiDB-lite"/>
    </source>
</evidence>
<dbReference type="AlphaFoldDB" id="A0AAP0BCN1"/>
<comment type="caution">
    <text evidence="2">The sequence shown here is derived from an EMBL/GenBank/DDBJ whole genome shotgun (WGS) entry which is preliminary data.</text>
</comment>
<evidence type="ECO:0000313" key="2">
    <source>
        <dbReference type="EMBL" id="KAK8935412.1"/>
    </source>
</evidence>
<dbReference type="Proteomes" id="UP001418222">
    <property type="component" value="Unassembled WGS sequence"/>
</dbReference>
<feature type="region of interest" description="Disordered" evidence="1">
    <location>
        <begin position="135"/>
        <end position="156"/>
    </location>
</feature>
<reference evidence="2 3" key="1">
    <citation type="journal article" date="2022" name="Nat. Plants">
        <title>Genomes of leafy and leafless Platanthera orchids illuminate the evolution of mycoheterotrophy.</title>
        <authorList>
            <person name="Li M.H."/>
            <person name="Liu K.W."/>
            <person name="Li Z."/>
            <person name="Lu H.C."/>
            <person name="Ye Q.L."/>
            <person name="Zhang D."/>
            <person name="Wang J.Y."/>
            <person name="Li Y.F."/>
            <person name="Zhong Z.M."/>
            <person name="Liu X."/>
            <person name="Yu X."/>
            <person name="Liu D.K."/>
            <person name="Tu X.D."/>
            <person name="Liu B."/>
            <person name="Hao Y."/>
            <person name="Liao X.Y."/>
            <person name="Jiang Y.T."/>
            <person name="Sun W.H."/>
            <person name="Chen J."/>
            <person name="Chen Y.Q."/>
            <person name="Ai Y."/>
            <person name="Zhai J.W."/>
            <person name="Wu S.S."/>
            <person name="Zhou Z."/>
            <person name="Hsiao Y.Y."/>
            <person name="Wu W.L."/>
            <person name="Chen Y.Y."/>
            <person name="Lin Y.F."/>
            <person name="Hsu J.L."/>
            <person name="Li C.Y."/>
            <person name="Wang Z.W."/>
            <person name="Zhao X."/>
            <person name="Zhong W.Y."/>
            <person name="Ma X.K."/>
            <person name="Ma L."/>
            <person name="Huang J."/>
            <person name="Chen G.Z."/>
            <person name="Huang M.Z."/>
            <person name="Huang L."/>
            <person name="Peng D.H."/>
            <person name="Luo Y.B."/>
            <person name="Zou S.Q."/>
            <person name="Chen S.P."/>
            <person name="Lan S."/>
            <person name="Tsai W.C."/>
            <person name="Van de Peer Y."/>
            <person name="Liu Z.J."/>
        </authorList>
    </citation>
    <scope>NUCLEOTIDE SEQUENCE [LARGE SCALE GENOMIC DNA]</scope>
    <source>
        <strain evidence="2">Lor287</strain>
    </source>
</reference>
<gene>
    <name evidence="2" type="ORF">KSP39_PZI013435</name>
</gene>
<proteinExistence type="predicted"/>
<keyword evidence="3" id="KW-1185">Reference proteome</keyword>
<feature type="compositionally biased region" description="Polar residues" evidence="1">
    <location>
        <begin position="78"/>
        <end position="106"/>
    </location>
</feature>
<dbReference type="PANTHER" id="PTHR33356">
    <property type="entry name" value="TIP41-LIKE PROTEIN"/>
    <property type="match status" value="1"/>
</dbReference>